<evidence type="ECO:0000313" key="2">
    <source>
        <dbReference type="Proteomes" id="UP000823883"/>
    </source>
</evidence>
<dbReference type="Pfam" id="PF12691">
    <property type="entry name" value="Phage_tail_terminator_6"/>
    <property type="match status" value="1"/>
</dbReference>
<gene>
    <name evidence="1" type="ORF">IAA04_08215</name>
</gene>
<reference evidence="1" key="2">
    <citation type="submission" date="2021-04" db="EMBL/GenBank/DDBJ databases">
        <authorList>
            <person name="Gilroy R."/>
        </authorList>
    </citation>
    <scope>NUCLEOTIDE SEQUENCE</scope>
    <source>
        <strain evidence="1">CHK183-5548</strain>
    </source>
</reference>
<dbReference type="EMBL" id="DWWL01000051">
    <property type="protein sequence ID" value="HJC48022.1"/>
    <property type="molecule type" value="Genomic_DNA"/>
</dbReference>
<accession>A0A9D2PDM0</accession>
<sequence length="138" mass="15562">MISLKDIRQWISDLGIAADERVYIGKLDNKQQESVGVYERKGSGPPVTALGGFSCATYDTRRLSLLIHWNKRKSESEAAAWELYEKMKTVDSLTIGNTFVSGLILQVPEPVDVGTDDDGVYEYVIWLDLIYNKEEVKT</sequence>
<dbReference type="Proteomes" id="UP000823883">
    <property type="component" value="Unassembled WGS sequence"/>
</dbReference>
<proteinExistence type="predicted"/>
<dbReference type="InterPro" id="IPR024411">
    <property type="entry name" value="Tail_terminator_phage"/>
</dbReference>
<evidence type="ECO:0000313" key="1">
    <source>
        <dbReference type="EMBL" id="HJC48022.1"/>
    </source>
</evidence>
<reference evidence="1" key="1">
    <citation type="journal article" date="2021" name="PeerJ">
        <title>Extensive microbial diversity within the chicken gut microbiome revealed by metagenomics and culture.</title>
        <authorList>
            <person name="Gilroy R."/>
            <person name="Ravi A."/>
            <person name="Getino M."/>
            <person name="Pursley I."/>
            <person name="Horton D.L."/>
            <person name="Alikhan N.F."/>
            <person name="Baker D."/>
            <person name="Gharbi K."/>
            <person name="Hall N."/>
            <person name="Watson M."/>
            <person name="Adriaenssens E.M."/>
            <person name="Foster-Nyarko E."/>
            <person name="Jarju S."/>
            <person name="Secka A."/>
            <person name="Antonio M."/>
            <person name="Oren A."/>
            <person name="Chaudhuri R.R."/>
            <person name="La Ragione R."/>
            <person name="Hildebrand F."/>
            <person name="Pallen M.J."/>
        </authorList>
    </citation>
    <scope>NUCLEOTIDE SEQUENCE</scope>
    <source>
        <strain evidence="1">CHK183-5548</strain>
    </source>
</reference>
<name>A0A9D2PDM0_9FIRM</name>
<dbReference type="AlphaFoldDB" id="A0A9D2PDM0"/>
<protein>
    <submittedName>
        <fullName evidence="1">Minor capsid protein</fullName>
    </submittedName>
</protein>
<organism evidence="1 2">
    <name type="scientific">Candidatus Lachnoclostridium pullistercoris</name>
    <dbReference type="NCBI Taxonomy" id="2838632"/>
    <lineage>
        <taxon>Bacteria</taxon>
        <taxon>Bacillati</taxon>
        <taxon>Bacillota</taxon>
        <taxon>Clostridia</taxon>
        <taxon>Lachnospirales</taxon>
        <taxon>Lachnospiraceae</taxon>
    </lineage>
</organism>
<comment type="caution">
    <text evidence="1">The sequence shown here is derived from an EMBL/GenBank/DDBJ whole genome shotgun (WGS) entry which is preliminary data.</text>
</comment>